<evidence type="ECO:0000313" key="1">
    <source>
        <dbReference type="EMBL" id="NEU05935.1"/>
    </source>
</evidence>
<evidence type="ECO:0008006" key="3">
    <source>
        <dbReference type="Google" id="ProtNLM"/>
    </source>
</evidence>
<sequence length="434" mass="51067">MKKKSKSNWYPLDNAGKLYPSIMSWRVSTIFRISSTLTEYVDSTLLQQALNLVIKRFPYFQVNLRPGLFWYYFDHTKKTPKVEEEKYYPCIRLELKKKGTFPFRVIYYKKRVSVEFSHSITDGTGGIIFLQSLLKEYFKLKKINFIDEDTSFFNYNDVPKEEEFEDSFKRYLNKTTPPPYRLPKAFHFPMPLDTKGVYHIVTGILPVKNILEISKNHGVTLTEFIIAVYFDTILDYIKELKKENPKIKLNPIILNVPVSLRKLYDSKTLRNFFISVTPMIDPRLLDYSFDEILAYVHQYMKEKTHKRFIDQQITKNIKSELSFLNRSTPLFIKNLVLPIAYSRLGEGSYTSGISNVGKITMPKELEPLIERFEAYPPPSEGNKIKIVMASYKDNLYITFGKVTYDKTIEKLFFRKLRKMGIVSKIETNNSFIHK</sequence>
<dbReference type="AlphaFoldDB" id="A0A6M0H5E4"/>
<name>A0A6M0H5E4_9CLOT</name>
<protein>
    <recommendedName>
        <fullName evidence="3">Alcohol acetyltransferase</fullName>
    </recommendedName>
</protein>
<accession>A0A6M0H5E4</accession>
<dbReference type="RefSeq" id="WP_199870556.1">
    <property type="nucleotide sequence ID" value="NZ_JAAGPU010000029.1"/>
</dbReference>
<keyword evidence="2" id="KW-1185">Reference proteome</keyword>
<comment type="caution">
    <text evidence="1">The sequence shown here is derived from an EMBL/GenBank/DDBJ whole genome shotgun (WGS) entry which is preliminary data.</text>
</comment>
<proteinExistence type="predicted"/>
<dbReference type="Proteomes" id="UP000481872">
    <property type="component" value="Unassembled WGS sequence"/>
</dbReference>
<dbReference type="EMBL" id="JAAGPU010000029">
    <property type="protein sequence ID" value="NEU05935.1"/>
    <property type="molecule type" value="Genomic_DNA"/>
</dbReference>
<reference evidence="1 2" key="1">
    <citation type="submission" date="2020-02" db="EMBL/GenBank/DDBJ databases">
        <title>Genome assembly of a novel Clostridium senegalense strain.</title>
        <authorList>
            <person name="Gupta T.B."/>
            <person name="Jauregui R."/>
            <person name="Maclean P."/>
            <person name="Nawarathana A."/>
            <person name="Brightwell G."/>
        </authorList>
    </citation>
    <scope>NUCLEOTIDE SEQUENCE [LARGE SCALE GENOMIC DNA]</scope>
    <source>
        <strain evidence="1 2">AGRFS4</strain>
    </source>
</reference>
<evidence type="ECO:0000313" key="2">
    <source>
        <dbReference type="Proteomes" id="UP000481872"/>
    </source>
</evidence>
<gene>
    <name evidence="1" type="ORF">G3M99_13950</name>
</gene>
<organism evidence="1 2">
    <name type="scientific">Clostridium senegalense</name>
    <dbReference type="NCBI Taxonomy" id="1465809"/>
    <lineage>
        <taxon>Bacteria</taxon>
        <taxon>Bacillati</taxon>
        <taxon>Bacillota</taxon>
        <taxon>Clostridia</taxon>
        <taxon>Eubacteriales</taxon>
        <taxon>Clostridiaceae</taxon>
        <taxon>Clostridium</taxon>
    </lineage>
</organism>